<accession>A0A8J7Q0U4</accession>
<feature type="domain" description="AB hydrolase-1" evidence="1">
    <location>
        <begin position="38"/>
        <end position="218"/>
    </location>
</feature>
<reference evidence="2" key="1">
    <citation type="submission" date="2021-02" db="EMBL/GenBank/DDBJ databases">
        <title>Thiocyanate and organic carbon inputs drive convergent selection for specific autotrophic Afipia and Thiobacillus strains within complex microbiomes.</title>
        <authorList>
            <person name="Huddy R.J."/>
            <person name="Sachdeva R."/>
            <person name="Kadzinga F."/>
            <person name="Kantor R.S."/>
            <person name="Harrison S.T.L."/>
            <person name="Banfield J.F."/>
        </authorList>
    </citation>
    <scope>NUCLEOTIDE SEQUENCE</scope>
    <source>
        <strain evidence="2">SCN18_10_11_15_R4_P_38_20</strain>
    </source>
</reference>
<dbReference type="InterPro" id="IPR029058">
    <property type="entry name" value="AB_hydrolase_fold"/>
</dbReference>
<name>A0A8J7Q0U4_9PROT</name>
<dbReference type="PANTHER" id="PTHR43265:SF1">
    <property type="entry name" value="ESTERASE ESTD"/>
    <property type="match status" value="1"/>
</dbReference>
<dbReference type="PANTHER" id="PTHR43265">
    <property type="entry name" value="ESTERASE ESTD"/>
    <property type="match status" value="1"/>
</dbReference>
<organism evidence="2 3">
    <name type="scientific">Candidatus Paracaedimonas acanthamoebae</name>
    <dbReference type="NCBI Taxonomy" id="244581"/>
    <lineage>
        <taxon>Bacteria</taxon>
        <taxon>Pseudomonadati</taxon>
        <taxon>Pseudomonadota</taxon>
        <taxon>Alphaproteobacteria</taxon>
        <taxon>Holosporales</taxon>
        <taxon>Caedimonadaceae</taxon>
        <taxon>Candidatus Paracaedimonas</taxon>
    </lineage>
</organism>
<sequence length="257" mass="28332">MTKELITIERFFFPGSMSELAAHLVLPPFQPCAYAIYVHCFTCSKDHHASRRISAELAQLGIATLRFDLAGLGESRGCFAETNFTTNVQDILAAAHYLQNNHESPTLIIGHSLGGTAALVAASKFSNIRAVVTLNSPYDPGHVAKRVHSVREDVMLYGEAEVLIEGRPFKIRKNFFEALENYNMGETLSKLKAALLVMHAPEDPVVDIRNANQIFTAASHPKSFLSLDGMDHLLTKQTDASYIANIIKAWASRYIGV</sequence>
<evidence type="ECO:0000259" key="1">
    <source>
        <dbReference type="Pfam" id="PF00561"/>
    </source>
</evidence>
<protein>
    <submittedName>
        <fullName evidence="2">Alpha/beta hydrolase</fullName>
    </submittedName>
</protein>
<dbReference type="Gene3D" id="3.40.50.1820">
    <property type="entry name" value="alpha/beta hydrolase"/>
    <property type="match status" value="1"/>
</dbReference>
<dbReference type="GO" id="GO:0052689">
    <property type="term" value="F:carboxylic ester hydrolase activity"/>
    <property type="evidence" value="ECO:0007669"/>
    <property type="project" value="TreeGrafter"/>
</dbReference>
<dbReference type="SUPFAM" id="SSF53474">
    <property type="entry name" value="alpha/beta-Hydrolases"/>
    <property type="match status" value="1"/>
</dbReference>
<evidence type="ECO:0000313" key="2">
    <source>
        <dbReference type="EMBL" id="MBN9413266.1"/>
    </source>
</evidence>
<dbReference type="Pfam" id="PF00561">
    <property type="entry name" value="Abhydrolase_1"/>
    <property type="match status" value="1"/>
</dbReference>
<gene>
    <name evidence="2" type="ORF">J0H12_05015</name>
</gene>
<keyword evidence="2" id="KW-0378">Hydrolase</keyword>
<proteinExistence type="predicted"/>
<dbReference type="InterPro" id="IPR000073">
    <property type="entry name" value="AB_hydrolase_1"/>
</dbReference>
<dbReference type="EMBL" id="JAFKGL010000019">
    <property type="protein sequence ID" value="MBN9413266.1"/>
    <property type="molecule type" value="Genomic_DNA"/>
</dbReference>
<dbReference type="InterPro" id="IPR053145">
    <property type="entry name" value="AB_hydrolase_Est10"/>
</dbReference>
<evidence type="ECO:0000313" key="3">
    <source>
        <dbReference type="Proteomes" id="UP000664414"/>
    </source>
</evidence>
<dbReference type="AlphaFoldDB" id="A0A8J7Q0U4"/>
<comment type="caution">
    <text evidence="2">The sequence shown here is derived from an EMBL/GenBank/DDBJ whole genome shotgun (WGS) entry which is preliminary data.</text>
</comment>
<dbReference type="Proteomes" id="UP000664414">
    <property type="component" value="Unassembled WGS sequence"/>
</dbReference>